<protein>
    <submittedName>
        <fullName evidence="6">ATP-grasp domain-containing protein</fullName>
    </submittedName>
</protein>
<proteinExistence type="predicted"/>
<dbReference type="Gene3D" id="3.40.50.20">
    <property type="match status" value="1"/>
</dbReference>
<dbReference type="AlphaFoldDB" id="A0A4R4PJA4"/>
<evidence type="ECO:0000256" key="1">
    <source>
        <dbReference type="ARBA" id="ARBA00022598"/>
    </source>
</evidence>
<accession>A0A4R4PJA4</accession>
<reference evidence="6 7" key="1">
    <citation type="submission" date="2019-03" db="EMBL/GenBank/DDBJ databases">
        <title>Draft genome sequences of novel Actinobacteria.</title>
        <authorList>
            <person name="Sahin N."/>
            <person name="Ay H."/>
            <person name="Saygin H."/>
        </authorList>
    </citation>
    <scope>NUCLEOTIDE SEQUENCE [LARGE SCALE GENOMIC DNA]</scope>
    <source>
        <strain evidence="6 7">JCM 30547</strain>
    </source>
</reference>
<keyword evidence="1" id="KW-0436">Ligase</keyword>
<gene>
    <name evidence="6" type="ORF">E1261_31915</name>
</gene>
<evidence type="ECO:0000259" key="5">
    <source>
        <dbReference type="PROSITE" id="PS50975"/>
    </source>
</evidence>
<dbReference type="Pfam" id="PF13535">
    <property type="entry name" value="ATP-grasp_4"/>
    <property type="match status" value="1"/>
</dbReference>
<evidence type="ECO:0000256" key="4">
    <source>
        <dbReference type="PROSITE-ProRule" id="PRU00409"/>
    </source>
</evidence>
<dbReference type="OrthoDB" id="24041at2"/>
<dbReference type="Gene3D" id="3.30.470.20">
    <property type="entry name" value="ATP-grasp fold, B domain"/>
    <property type="match status" value="1"/>
</dbReference>
<comment type="caution">
    <text evidence="6">The sequence shown here is derived from an EMBL/GenBank/DDBJ whole genome shotgun (WGS) entry which is preliminary data.</text>
</comment>
<organism evidence="6 7">
    <name type="scientific">Kribbella albertanoniae</name>
    <dbReference type="NCBI Taxonomy" id="1266829"/>
    <lineage>
        <taxon>Bacteria</taxon>
        <taxon>Bacillati</taxon>
        <taxon>Actinomycetota</taxon>
        <taxon>Actinomycetes</taxon>
        <taxon>Propionibacteriales</taxon>
        <taxon>Kribbellaceae</taxon>
        <taxon>Kribbella</taxon>
    </lineage>
</organism>
<sequence length="470" mass="49879">MKKILYVYVKGGAPLETAFPRLAACGELHVLALSPLPEAAKASWEPCCTSITVHPGGLTPGEPVVEAIMAHAREIGADALFTLSEFAVLAVANAADRLGLAGAGPGIRAARDKRLMRQAWQAAGVPIPRFRRVDSAADLRGALAALTPPLLLKPAWGAGSVAQLVLTSQDQVADAWAEIEQALERGGQVGMNELFEQNTDGDRLVEEIMDGTTEGWYSEDGYGDYLSVEGIVAKGIYHPLAITAKLPTVPPYIEVASTSPCVLPESLQRRIEDVSRRAVDALGLDTCGTHTELKLRADGSLVVIEVGARFGGLLTTRQVEIAFELDPIGMLIREQLGEEVSYPQAMLVEGGRAAASVAVVPAAADGTPWKTQPLWDPEQVDWSRLLSPGSTVEAVPAFMLPTGTQVPRFDPSGGSRNWLGVFLLTAYDAPTLLRDCRAILDGMETALVAGCQVVALTTEGDEVGLEDGVE</sequence>
<dbReference type="SUPFAM" id="SSF56059">
    <property type="entry name" value="Glutathione synthetase ATP-binding domain-like"/>
    <property type="match status" value="1"/>
</dbReference>
<dbReference type="PANTHER" id="PTHR43585">
    <property type="entry name" value="FUMIPYRROLE BIOSYNTHESIS PROTEIN C"/>
    <property type="match status" value="1"/>
</dbReference>
<dbReference type="EMBL" id="SMKA01000201">
    <property type="protein sequence ID" value="TDC22026.1"/>
    <property type="molecule type" value="Genomic_DNA"/>
</dbReference>
<keyword evidence="2 4" id="KW-0547">Nucleotide-binding</keyword>
<dbReference type="GO" id="GO:0005524">
    <property type="term" value="F:ATP binding"/>
    <property type="evidence" value="ECO:0007669"/>
    <property type="project" value="UniProtKB-UniRule"/>
</dbReference>
<name>A0A4R4PJA4_9ACTN</name>
<dbReference type="PANTHER" id="PTHR43585:SF2">
    <property type="entry name" value="ATP-GRASP ENZYME FSQD"/>
    <property type="match status" value="1"/>
</dbReference>
<dbReference type="PROSITE" id="PS50975">
    <property type="entry name" value="ATP_GRASP"/>
    <property type="match status" value="1"/>
</dbReference>
<evidence type="ECO:0000256" key="2">
    <source>
        <dbReference type="ARBA" id="ARBA00022741"/>
    </source>
</evidence>
<evidence type="ECO:0000256" key="3">
    <source>
        <dbReference type="ARBA" id="ARBA00022840"/>
    </source>
</evidence>
<evidence type="ECO:0000313" key="7">
    <source>
        <dbReference type="Proteomes" id="UP000295075"/>
    </source>
</evidence>
<dbReference type="Proteomes" id="UP000295075">
    <property type="component" value="Unassembled WGS sequence"/>
</dbReference>
<feature type="domain" description="ATP-grasp" evidence="5">
    <location>
        <begin position="117"/>
        <end position="336"/>
    </location>
</feature>
<keyword evidence="3 4" id="KW-0067">ATP-binding</keyword>
<dbReference type="GO" id="GO:0016874">
    <property type="term" value="F:ligase activity"/>
    <property type="evidence" value="ECO:0007669"/>
    <property type="project" value="UniProtKB-KW"/>
</dbReference>
<dbReference type="GO" id="GO:0046872">
    <property type="term" value="F:metal ion binding"/>
    <property type="evidence" value="ECO:0007669"/>
    <property type="project" value="InterPro"/>
</dbReference>
<dbReference type="InterPro" id="IPR052032">
    <property type="entry name" value="ATP-dep_AA_Ligase"/>
</dbReference>
<evidence type="ECO:0000313" key="6">
    <source>
        <dbReference type="EMBL" id="TDC22026.1"/>
    </source>
</evidence>
<dbReference type="InterPro" id="IPR011761">
    <property type="entry name" value="ATP-grasp"/>
</dbReference>
<keyword evidence="7" id="KW-1185">Reference proteome</keyword>